<protein>
    <submittedName>
        <fullName evidence="2">Acetyltransferase</fullName>
    </submittedName>
</protein>
<feature type="domain" description="N-acetyltransferase" evidence="1">
    <location>
        <begin position="81"/>
        <end position="230"/>
    </location>
</feature>
<keyword evidence="2" id="KW-0808">Transferase</keyword>
<dbReference type="Proteomes" id="UP000620124">
    <property type="component" value="Unassembled WGS sequence"/>
</dbReference>
<dbReference type="OrthoDB" id="61113at2759"/>
<name>A0A8H6X3E9_9AGAR</name>
<evidence type="ECO:0000259" key="1">
    <source>
        <dbReference type="PROSITE" id="PS51186"/>
    </source>
</evidence>
<dbReference type="AlphaFoldDB" id="A0A8H6X3E9"/>
<dbReference type="Gene3D" id="3.40.630.30">
    <property type="match status" value="1"/>
</dbReference>
<evidence type="ECO:0000313" key="2">
    <source>
        <dbReference type="EMBL" id="KAF7333331.1"/>
    </source>
</evidence>
<evidence type="ECO:0000313" key="3">
    <source>
        <dbReference type="Proteomes" id="UP000620124"/>
    </source>
</evidence>
<dbReference type="PANTHER" id="PTHR42791:SF2">
    <property type="entry name" value="N-ACETYLTRANSFERASE DOMAIN-CONTAINING PROTEIN"/>
    <property type="match status" value="1"/>
</dbReference>
<comment type="caution">
    <text evidence="2">The sequence shown here is derived from an EMBL/GenBank/DDBJ whole genome shotgun (WGS) entry which is preliminary data.</text>
</comment>
<dbReference type="InterPro" id="IPR052523">
    <property type="entry name" value="Trichothecene_AcTrans"/>
</dbReference>
<accession>A0A8H6X3E9</accession>
<dbReference type="PROSITE" id="PS51186">
    <property type="entry name" value="GNAT"/>
    <property type="match status" value="1"/>
</dbReference>
<organism evidence="2 3">
    <name type="scientific">Mycena venus</name>
    <dbReference type="NCBI Taxonomy" id="2733690"/>
    <lineage>
        <taxon>Eukaryota</taxon>
        <taxon>Fungi</taxon>
        <taxon>Dikarya</taxon>
        <taxon>Basidiomycota</taxon>
        <taxon>Agaricomycotina</taxon>
        <taxon>Agaricomycetes</taxon>
        <taxon>Agaricomycetidae</taxon>
        <taxon>Agaricales</taxon>
        <taxon>Marasmiineae</taxon>
        <taxon>Mycenaceae</taxon>
        <taxon>Mycena</taxon>
    </lineage>
</organism>
<dbReference type="CDD" id="cd04301">
    <property type="entry name" value="NAT_SF"/>
    <property type="match status" value="1"/>
</dbReference>
<dbReference type="InterPro" id="IPR016181">
    <property type="entry name" value="Acyl_CoA_acyltransferase"/>
</dbReference>
<keyword evidence="3" id="KW-1185">Reference proteome</keyword>
<dbReference type="PANTHER" id="PTHR42791">
    <property type="entry name" value="GNAT FAMILY ACETYLTRANSFERASE"/>
    <property type="match status" value="1"/>
</dbReference>
<sequence length="232" mass="26195">MSSTTMIWPIHPVTLADAPHVAHNNMSAFWTDPSWRLIWPSSITLPYLISQCSLRVPRNLLKDRATLRHQKAVDPATGALLGYARWKVPDTKAGEWLDAQMKDVESEAERKEIEERANGAWWELREGAAPSDAEASREKGRMLSEREYLVLEYLAVHPDNKGKGIATALVESGLRQAKTMGLPVFIFAFKAGRGVYERLGFKEVWRIIQDDTMYGGPGEYGVYLMVYDVETP</sequence>
<proteinExistence type="predicted"/>
<dbReference type="InterPro" id="IPR000182">
    <property type="entry name" value="GNAT_dom"/>
</dbReference>
<dbReference type="GO" id="GO:0016747">
    <property type="term" value="F:acyltransferase activity, transferring groups other than amino-acyl groups"/>
    <property type="evidence" value="ECO:0007669"/>
    <property type="project" value="InterPro"/>
</dbReference>
<gene>
    <name evidence="2" type="ORF">MVEN_02348400</name>
</gene>
<dbReference type="Pfam" id="PF13508">
    <property type="entry name" value="Acetyltransf_7"/>
    <property type="match status" value="1"/>
</dbReference>
<dbReference type="SUPFAM" id="SSF55729">
    <property type="entry name" value="Acyl-CoA N-acyltransferases (Nat)"/>
    <property type="match status" value="1"/>
</dbReference>
<reference evidence="2" key="1">
    <citation type="submission" date="2020-05" db="EMBL/GenBank/DDBJ databases">
        <title>Mycena genomes resolve the evolution of fungal bioluminescence.</title>
        <authorList>
            <person name="Tsai I.J."/>
        </authorList>
    </citation>
    <scope>NUCLEOTIDE SEQUENCE</scope>
    <source>
        <strain evidence="2">CCC161011</strain>
    </source>
</reference>
<dbReference type="EMBL" id="JACAZI010000029">
    <property type="protein sequence ID" value="KAF7333331.1"/>
    <property type="molecule type" value="Genomic_DNA"/>
</dbReference>